<dbReference type="AlphaFoldDB" id="A0A7H9AYD2"/>
<keyword evidence="3" id="KW-1185">Reference proteome</keyword>
<organism evidence="2 3">
    <name type="scientific">Zygotorulaspora mrakii</name>
    <name type="common">Zygosaccharomyces mrakii</name>
    <dbReference type="NCBI Taxonomy" id="42260"/>
    <lineage>
        <taxon>Eukaryota</taxon>
        <taxon>Fungi</taxon>
        <taxon>Dikarya</taxon>
        <taxon>Ascomycota</taxon>
        <taxon>Saccharomycotina</taxon>
        <taxon>Saccharomycetes</taxon>
        <taxon>Saccharomycetales</taxon>
        <taxon>Saccharomycetaceae</taxon>
        <taxon>Zygotorulaspora</taxon>
    </lineage>
</organism>
<feature type="compositionally biased region" description="Polar residues" evidence="1">
    <location>
        <begin position="100"/>
        <end position="109"/>
    </location>
</feature>
<protein>
    <submittedName>
        <fullName evidence="2">Uncharacterized protein</fullName>
    </submittedName>
</protein>
<evidence type="ECO:0000256" key="1">
    <source>
        <dbReference type="SAM" id="MobiDB-lite"/>
    </source>
</evidence>
<gene>
    <name evidence="2" type="ORF">HG535_0B04570</name>
</gene>
<evidence type="ECO:0000313" key="2">
    <source>
        <dbReference type="EMBL" id="QLG71415.1"/>
    </source>
</evidence>
<evidence type="ECO:0000313" key="3">
    <source>
        <dbReference type="Proteomes" id="UP000509704"/>
    </source>
</evidence>
<dbReference type="GeneID" id="59235076"/>
<dbReference type="OrthoDB" id="4023585at2759"/>
<feature type="compositionally biased region" description="Basic and acidic residues" evidence="1">
    <location>
        <begin position="65"/>
        <end position="99"/>
    </location>
</feature>
<proteinExistence type="predicted"/>
<dbReference type="Proteomes" id="UP000509704">
    <property type="component" value="Chromosome 2"/>
</dbReference>
<sequence length="131" mass="14263">MFNRSAVTSSIIRYRPSRVFAPQAAFISCHSSIHTCTIAQKSAKEVVKENLEKLNKKIGKVAAEGIEKTQEASHRVSEAASHAGDKADNALGHAEEKANQKSADVNENVETAKDKVKDTVQDLKKKVDDST</sequence>
<dbReference type="RefSeq" id="XP_037143143.1">
    <property type="nucleotide sequence ID" value="XM_037287248.1"/>
</dbReference>
<accession>A0A7H9AYD2</accession>
<dbReference type="PROSITE" id="PS51257">
    <property type="entry name" value="PROKAR_LIPOPROTEIN"/>
    <property type="match status" value="1"/>
</dbReference>
<feature type="region of interest" description="Disordered" evidence="1">
    <location>
        <begin position="65"/>
        <end position="131"/>
    </location>
</feature>
<reference evidence="2 3" key="1">
    <citation type="submission" date="2020-07" db="EMBL/GenBank/DDBJ databases">
        <title>The yeast mating-type switching endonuclease HO is a domesticated member of an unorthodox homing genetic element family.</title>
        <authorList>
            <person name="Coughlan A.Y."/>
            <person name="Lombardi L."/>
            <person name="Braun-Galleani S."/>
            <person name="Martos A.R."/>
            <person name="Galeote V."/>
            <person name="Bigey F."/>
            <person name="Dequin S."/>
            <person name="Byrne K.P."/>
            <person name="Wolfe K.H."/>
        </authorList>
    </citation>
    <scope>NUCLEOTIDE SEQUENCE [LARGE SCALE GENOMIC DNA]</scope>
    <source>
        <strain evidence="2 3">NRRL Y-6702</strain>
    </source>
</reference>
<dbReference type="Gene3D" id="1.20.120.20">
    <property type="entry name" value="Apolipoprotein"/>
    <property type="match status" value="1"/>
</dbReference>
<dbReference type="EMBL" id="CP058605">
    <property type="protein sequence ID" value="QLG71415.1"/>
    <property type="molecule type" value="Genomic_DNA"/>
</dbReference>
<feature type="compositionally biased region" description="Basic and acidic residues" evidence="1">
    <location>
        <begin position="110"/>
        <end position="131"/>
    </location>
</feature>
<dbReference type="KEGG" id="zmk:HG535_0B04570"/>
<name>A0A7H9AYD2_ZYGMR</name>